<dbReference type="GO" id="GO:0016810">
    <property type="term" value="F:hydrolase activity, acting on carbon-nitrogen (but not peptide) bonds"/>
    <property type="evidence" value="ECO:0007669"/>
    <property type="project" value="InterPro"/>
</dbReference>
<dbReference type="AlphaFoldDB" id="A0AAE3WBL9"/>
<protein>
    <recommendedName>
        <fullName evidence="3">Chitooligosaccharide deacetylase</fullName>
    </recommendedName>
    <alternativeName>
        <fullName evidence="4">Nodulation protein B</fullName>
    </alternativeName>
</protein>
<dbReference type="SUPFAM" id="SSF88713">
    <property type="entry name" value="Glycoside hydrolase/deacetylase"/>
    <property type="match status" value="1"/>
</dbReference>
<sequence>MIVLYAVALFGSLLAAWYLIPFALRRLSSGKLRRYCREQGIVVLSYDDGPSEQLLPQLLELLSEHKVQATFFLLGRNAEVNREAVRLLREGGHEVGSHTYDHSNAWKTWPWHSAADLAKGLKSLQSNGATTEIFRPPYGKATLLTFFDCYLRKLRLGWWTIDSQDVWKRRPVSDVLNELKTDGGGVILMHDLDRDEVQADGMSHSDYVLGLTREVIDFASRSGLKMQRMGDIYAKALD</sequence>
<evidence type="ECO:0000313" key="7">
    <source>
        <dbReference type="EMBL" id="MDQ2089654.1"/>
    </source>
</evidence>
<dbReference type="EMBL" id="JANHAX010000002">
    <property type="protein sequence ID" value="MDQ2089654.1"/>
    <property type="molecule type" value="Genomic_DNA"/>
</dbReference>
<feature type="domain" description="NodB homology" evidence="6">
    <location>
        <begin position="40"/>
        <end position="227"/>
    </location>
</feature>
<feature type="transmembrane region" description="Helical" evidence="5">
    <location>
        <begin position="6"/>
        <end position="24"/>
    </location>
</feature>
<keyword evidence="5" id="KW-0472">Membrane</keyword>
<reference evidence="7" key="1">
    <citation type="submission" date="2022-07" db="EMBL/GenBank/DDBJ databases">
        <authorList>
            <person name="Otstavnykh N."/>
            <person name="Isaeva M."/>
            <person name="Bystritskaya E."/>
        </authorList>
    </citation>
    <scope>NUCLEOTIDE SEQUENCE</scope>
    <source>
        <strain evidence="7">KCTC 52189</strain>
    </source>
</reference>
<dbReference type="Pfam" id="PF01522">
    <property type="entry name" value="Polysacc_deac_1"/>
    <property type="match status" value="1"/>
</dbReference>
<dbReference type="PROSITE" id="PS51677">
    <property type="entry name" value="NODB"/>
    <property type="match status" value="1"/>
</dbReference>
<gene>
    <name evidence="7" type="ORF">NO357_07060</name>
</gene>
<organism evidence="7 8">
    <name type="scientific">Marimonas arenosa</name>
    <dbReference type="NCBI Taxonomy" id="1795305"/>
    <lineage>
        <taxon>Bacteria</taxon>
        <taxon>Pseudomonadati</taxon>
        <taxon>Pseudomonadota</taxon>
        <taxon>Alphaproteobacteria</taxon>
        <taxon>Rhodobacterales</taxon>
        <taxon>Paracoccaceae</taxon>
        <taxon>Marimonas</taxon>
    </lineage>
</organism>
<evidence type="ECO:0000256" key="2">
    <source>
        <dbReference type="ARBA" id="ARBA00010973"/>
    </source>
</evidence>
<evidence type="ECO:0000256" key="5">
    <source>
        <dbReference type="SAM" id="Phobius"/>
    </source>
</evidence>
<dbReference type="InterPro" id="IPR050248">
    <property type="entry name" value="Polysacc_deacetylase_ArnD"/>
</dbReference>
<dbReference type="GO" id="GO:0005975">
    <property type="term" value="P:carbohydrate metabolic process"/>
    <property type="evidence" value="ECO:0007669"/>
    <property type="project" value="InterPro"/>
</dbReference>
<dbReference type="InterPro" id="IPR002509">
    <property type="entry name" value="NODB_dom"/>
</dbReference>
<dbReference type="RefSeq" id="WP_306734926.1">
    <property type="nucleotide sequence ID" value="NZ_JANHAX010000002.1"/>
</dbReference>
<evidence type="ECO:0000256" key="1">
    <source>
        <dbReference type="ARBA" id="ARBA00003236"/>
    </source>
</evidence>
<evidence type="ECO:0000259" key="6">
    <source>
        <dbReference type="PROSITE" id="PS51677"/>
    </source>
</evidence>
<keyword evidence="5" id="KW-1133">Transmembrane helix</keyword>
<proteinExistence type="inferred from homology"/>
<dbReference type="InterPro" id="IPR011330">
    <property type="entry name" value="Glyco_hydro/deAcase_b/a-brl"/>
</dbReference>
<dbReference type="CDD" id="cd10917">
    <property type="entry name" value="CE4_NodB_like_6s_7s"/>
    <property type="match status" value="1"/>
</dbReference>
<name>A0AAE3WBL9_9RHOB</name>
<dbReference type="Proteomes" id="UP001226762">
    <property type="component" value="Unassembled WGS sequence"/>
</dbReference>
<keyword evidence="8" id="KW-1185">Reference proteome</keyword>
<evidence type="ECO:0000256" key="3">
    <source>
        <dbReference type="ARBA" id="ARBA00020071"/>
    </source>
</evidence>
<evidence type="ECO:0000256" key="4">
    <source>
        <dbReference type="ARBA" id="ARBA00032976"/>
    </source>
</evidence>
<comment type="caution">
    <text evidence="7">The sequence shown here is derived from an EMBL/GenBank/DDBJ whole genome shotgun (WGS) entry which is preliminary data.</text>
</comment>
<comment type="similarity">
    <text evidence="2">Belongs to the polysaccharide deacetylase family.</text>
</comment>
<dbReference type="PANTHER" id="PTHR10587">
    <property type="entry name" value="GLYCOSYL TRANSFERASE-RELATED"/>
    <property type="match status" value="1"/>
</dbReference>
<evidence type="ECO:0000313" key="8">
    <source>
        <dbReference type="Proteomes" id="UP001226762"/>
    </source>
</evidence>
<dbReference type="Gene3D" id="3.20.20.370">
    <property type="entry name" value="Glycoside hydrolase/deacetylase"/>
    <property type="match status" value="1"/>
</dbReference>
<reference evidence="7" key="2">
    <citation type="submission" date="2023-02" db="EMBL/GenBank/DDBJ databases">
        <title>'Rhodoalgimonas zhirmunskyi' gen. nov., isolated from a red alga.</title>
        <authorList>
            <person name="Nedashkovskaya O.I."/>
            <person name="Otstavnykh N.Y."/>
            <person name="Bystritskaya E.P."/>
            <person name="Balabanova L.A."/>
            <person name="Isaeva M.P."/>
        </authorList>
    </citation>
    <scope>NUCLEOTIDE SEQUENCE</scope>
    <source>
        <strain evidence="7">KCTC 52189</strain>
    </source>
</reference>
<comment type="function">
    <text evidence="1">Is involved in generating a small heat-stable compound (Nod), an acylated oligomer of N-acetylglucosamine, that stimulates mitosis in various plant protoplasts.</text>
</comment>
<accession>A0AAE3WBL9</accession>
<keyword evidence="5" id="KW-0812">Transmembrane</keyword>